<organism evidence="3 5">
    <name type="scientific">Shewanella chilikensis</name>
    <dbReference type="NCBI Taxonomy" id="558541"/>
    <lineage>
        <taxon>Bacteria</taxon>
        <taxon>Pseudomonadati</taxon>
        <taxon>Pseudomonadota</taxon>
        <taxon>Gammaproteobacteria</taxon>
        <taxon>Alteromonadales</taxon>
        <taxon>Shewanellaceae</taxon>
        <taxon>Shewanella</taxon>
    </lineage>
</organism>
<evidence type="ECO:0000313" key="3">
    <source>
        <dbReference type="EMBL" id="QIJ06021.1"/>
    </source>
</evidence>
<keyword evidence="4" id="KW-1185">Reference proteome</keyword>
<evidence type="ECO:0000313" key="2">
    <source>
        <dbReference type="EMBL" id="PYE56056.1"/>
    </source>
</evidence>
<proteinExistence type="predicted"/>
<sequence length="449" mass="49224">MKPKILNMATYSAGLAALLCLLGQGVQAADSCLNCHSDQAKLQTLIKQHQLEKESLSVEQQSLQLLVSQTDMGSHAELGCRDCHSKADKPGGRAWHPGVLADPSADGGSVCGDCHGEEMITNFRHSLHFTVNGVAKGLMERLQQTPERAQLFEQMHNGEEGCASCHATCGQCHVSAPDFAGGGLLNKHAFIGTPDPVKTCETCHYENAEQHKEQDVHVTKHNMSCIDCHSAQQEFHGRDIKQIPEGRLYSEGPDSNKTGPYEQTQKRDIIVVKCEDCHQDKVADHTELLSGKASPIDHNAKLKCTACHTQPYSNCFGCHQDDTLSVGNWQSLKTAETPEQNIKLGLSIANDKNSKLIPLSHSAGISIDAGVKVDLKDPATKSYWVPFSTHFTAKNPLATKQARESGRMCENCHNTDEDIFLKESDVHLGETDPVSESQWIVPKERLPKH</sequence>
<reference evidence="2 4" key="1">
    <citation type="submission" date="2018-06" db="EMBL/GenBank/DDBJ databases">
        <title>Genomic Encyclopedia of Type Strains, Phase III (KMG-III): the genomes of soil and plant-associated and newly described type strains.</title>
        <authorList>
            <person name="Whitman W."/>
        </authorList>
    </citation>
    <scope>NUCLEOTIDE SEQUENCE [LARGE SCALE GENOMIC DNA]</scope>
    <source>
        <strain evidence="2 4">JC5</strain>
    </source>
</reference>
<dbReference type="Proteomes" id="UP000502117">
    <property type="component" value="Chromosome"/>
</dbReference>
<dbReference type="EMBL" id="CP045857">
    <property type="protein sequence ID" value="QIJ06021.1"/>
    <property type="molecule type" value="Genomic_DNA"/>
</dbReference>
<gene>
    <name evidence="2" type="ORF">C8J23_1336</name>
    <name evidence="3" type="ORF">GII14_18930</name>
</gene>
<dbReference type="EMBL" id="QJSY01000033">
    <property type="protein sequence ID" value="PYE56056.1"/>
    <property type="molecule type" value="Genomic_DNA"/>
</dbReference>
<reference evidence="3 5" key="2">
    <citation type="submission" date="2019-11" db="EMBL/GenBank/DDBJ databases">
        <title>Complete Genome Sequence of Shewanella chilikensis Strain DC57, Isolated from Corroded Seal Rings at a floating production facility in Australia.</title>
        <authorList>
            <person name="Salgar-Chaparro S.J."/>
            <person name="Castillo-Villamizar G.A."/>
            <person name="Poehlein A."/>
            <person name="Daniel R."/>
            <person name="Machuca L."/>
        </authorList>
    </citation>
    <scope>NUCLEOTIDE SEQUENCE [LARGE SCALE GENOMIC DNA]</scope>
    <source>
        <strain evidence="3 5">DC57</strain>
    </source>
</reference>
<evidence type="ECO:0000313" key="5">
    <source>
        <dbReference type="Proteomes" id="UP000502117"/>
    </source>
</evidence>
<evidence type="ECO:0000313" key="4">
    <source>
        <dbReference type="Proteomes" id="UP000247584"/>
    </source>
</evidence>
<evidence type="ECO:0000256" key="1">
    <source>
        <dbReference type="SAM" id="SignalP"/>
    </source>
</evidence>
<feature type="chain" id="PRO_5028826123" evidence="1">
    <location>
        <begin position="29"/>
        <end position="449"/>
    </location>
</feature>
<name>A0A6G7LW88_9GAMM</name>
<dbReference type="AlphaFoldDB" id="A0A6G7LW88"/>
<dbReference type="RefSeq" id="WP_101056756.1">
    <property type="nucleotide sequence ID" value="NZ_BMXX01000023.1"/>
</dbReference>
<dbReference type="InterPro" id="IPR036280">
    <property type="entry name" value="Multihaem_cyt_sf"/>
</dbReference>
<dbReference type="SUPFAM" id="SSF48695">
    <property type="entry name" value="Multiheme cytochromes"/>
    <property type="match status" value="1"/>
</dbReference>
<dbReference type="Proteomes" id="UP000247584">
    <property type="component" value="Unassembled WGS sequence"/>
</dbReference>
<protein>
    <submittedName>
        <fullName evidence="3">Uncharacterized protein</fullName>
    </submittedName>
</protein>
<feature type="signal peptide" evidence="1">
    <location>
        <begin position="1"/>
        <end position="28"/>
    </location>
</feature>
<dbReference type="Gene3D" id="1.10.780.10">
    <property type="entry name" value="Hydroxylamine Oxidoreductase, Chain A, domain 1"/>
    <property type="match status" value="1"/>
</dbReference>
<keyword evidence="1" id="KW-0732">Signal</keyword>
<dbReference type="KEGG" id="schk:GII14_18930"/>
<accession>A0A6G7LW88</accession>